<dbReference type="PANTHER" id="PTHR24220:SF689">
    <property type="entry name" value="LIPOPROTEIN-RELEASING SYSTEM ATP-BINDING PROTEIN LOLD"/>
    <property type="match status" value="1"/>
</dbReference>
<keyword evidence="3 8" id="KW-0997">Cell inner membrane</keyword>
<evidence type="ECO:0000256" key="4">
    <source>
        <dbReference type="ARBA" id="ARBA00022741"/>
    </source>
</evidence>
<dbReference type="Proteomes" id="UP000262917">
    <property type="component" value="Unassembled WGS sequence"/>
</dbReference>
<keyword evidence="7 8" id="KW-0472">Membrane</keyword>
<dbReference type="InterPro" id="IPR003593">
    <property type="entry name" value="AAA+_ATPase"/>
</dbReference>
<dbReference type="InterPro" id="IPR003439">
    <property type="entry name" value="ABC_transporter-like_ATP-bd"/>
</dbReference>
<evidence type="ECO:0000256" key="8">
    <source>
        <dbReference type="RuleBase" id="RU367068"/>
    </source>
</evidence>
<dbReference type="GO" id="GO:0016887">
    <property type="term" value="F:ATP hydrolysis activity"/>
    <property type="evidence" value="ECO:0007669"/>
    <property type="project" value="InterPro"/>
</dbReference>
<dbReference type="GO" id="GO:0005886">
    <property type="term" value="C:plasma membrane"/>
    <property type="evidence" value="ECO:0007669"/>
    <property type="project" value="UniProtKB-SubCell"/>
</dbReference>
<dbReference type="EC" id="7.6.2.-" evidence="8"/>
<dbReference type="RefSeq" id="WP_117202114.1">
    <property type="nucleotide sequence ID" value="NZ_JBHTBK010000009.1"/>
</dbReference>
<dbReference type="InterPro" id="IPR027417">
    <property type="entry name" value="P-loop_NTPase"/>
</dbReference>
<evidence type="ECO:0000256" key="5">
    <source>
        <dbReference type="ARBA" id="ARBA00022840"/>
    </source>
</evidence>
<dbReference type="CDD" id="cd03255">
    <property type="entry name" value="ABC_MJ0796_LolCDE_FtsE"/>
    <property type="match status" value="1"/>
</dbReference>
<dbReference type="InterPro" id="IPR015854">
    <property type="entry name" value="ABC_transpr_LolD-like"/>
</dbReference>
<accession>A0A372DNE6</accession>
<feature type="domain" description="ABC transporter" evidence="9">
    <location>
        <begin position="18"/>
        <end position="243"/>
    </location>
</feature>
<dbReference type="InterPro" id="IPR011924">
    <property type="entry name" value="LolD_lipo_ATP-bd"/>
</dbReference>
<dbReference type="PROSITE" id="PS50893">
    <property type="entry name" value="ABC_TRANSPORTER_2"/>
    <property type="match status" value="1"/>
</dbReference>
<dbReference type="SUPFAM" id="SSF52540">
    <property type="entry name" value="P-loop containing nucleoside triphosphate hydrolases"/>
    <property type="match status" value="1"/>
</dbReference>
<dbReference type="Gene3D" id="3.40.50.300">
    <property type="entry name" value="P-loop containing nucleotide triphosphate hydrolases"/>
    <property type="match status" value="1"/>
</dbReference>
<dbReference type="GO" id="GO:0005524">
    <property type="term" value="F:ATP binding"/>
    <property type="evidence" value="ECO:0007669"/>
    <property type="project" value="UniProtKB-UniRule"/>
</dbReference>
<evidence type="ECO:0000259" key="9">
    <source>
        <dbReference type="PROSITE" id="PS50893"/>
    </source>
</evidence>
<name>A0A372DNE6_9GAMM</name>
<comment type="subcellular location">
    <subcellularLocation>
        <location evidence="8">Cell inner membrane</location>
        <topology evidence="8">Peripheral membrane protein</topology>
    </subcellularLocation>
</comment>
<proteinExistence type="inferred from homology"/>
<dbReference type="InterPro" id="IPR017911">
    <property type="entry name" value="MacB-like_ATP-bd"/>
</dbReference>
<comment type="similarity">
    <text evidence="8">Belongs to the ABC transporter superfamily. Lipoprotein translocase (TC 3.A.1.125) family.</text>
</comment>
<evidence type="ECO:0000256" key="6">
    <source>
        <dbReference type="ARBA" id="ARBA00022967"/>
    </source>
</evidence>
<gene>
    <name evidence="8 10" type="primary">lolD</name>
    <name evidence="10" type="ORF">D0Y53_04950</name>
</gene>
<sequence>MNERRDSGQQPMHDGEVVRAEHLGKTYAEGPLRTPVFDGLDFSVEAGETVAILGASGAGKSTLLHLLGGLDTPSAGEVYVAGQKMSALSDAARGRLRNRALGFVYQFHHLLPEFTALENVMLPVLLNGTPVAAAAQRAQALLEAVGLGHRLEHKPGELSGGERQRAAVARALVNNPACVLGDEPTGNLDEKTAATVFEQMLELNRAQRTSLVLVTHDRRLARRLDRVLELHEGRLRELPPDEV</sequence>
<reference evidence="10 11" key="1">
    <citation type="submission" date="2018-08" db="EMBL/GenBank/DDBJ databases">
        <title>Lysobacter weifangensis sp. nov., a new member of the family 'Xanthomonadaceae', isolated from soil in a farmland.</title>
        <authorList>
            <person name="Zhao H."/>
        </authorList>
    </citation>
    <scope>NUCLEOTIDE SEQUENCE [LARGE SCALE GENOMIC DNA]</scope>
    <source>
        <strain evidence="10 11">WF-2</strain>
    </source>
</reference>
<evidence type="ECO:0000313" key="10">
    <source>
        <dbReference type="EMBL" id="RFP61088.1"/>
    </source>
</evidence>
<dbReference type="OrthoDB" id="9783924at2"/>
<evidence type="ECO:0000313" key="11">
    <source>
        <dbReference type="Proteomes" id="UP000262917"/>
    </source>
</evidence>
<dbReference type="GO" id="GO:0044874">
    <property type="term" value="P:lipoprotein localization to outer membrane"/>
    <property type="evidence" value="ECO:0007669"/>
    <property type="project" value="TreeGrafter"/>
</dbReference>
<keyword evidence="6 8" id="KW-1278">Translocase</keyword>
<dbReference type="PANTHER" id="PTHR24220">
    <property type="entry name" value="IMPORT ATP-BINDING PROTEIN"/>
    <property type="match status" value="1"/>
</dbReference>
<evidence type="ECO:0000256" key="3">
    <source>
        <dbReference type="ARBA" id="ARBA00022519"/>
    </source>
</evidence>
<keyword evidence="4 8" id="KW-0547">Nucleotide-binding</keyword>
<comment type="subunit">
    <text evidence="8">The complex is composed of two ATP-binding proteins (LolD) and two transmembrane proteins (LolC and LolE).</text>
</comment>
<evidence type="ECO:0000256" key="1">
    <source>
        <dbReference type="ARBA" id="ARBA00022448"/>
    </source>
</evidence>
<dbReference type="SMART" id="SM00382">
    <property type="entry name" value="AAA"/>
    <property type="match status" value="1"/>
</dbReference>
<dbReference type="EMBL" id="QVPD01000004">
    <property type="protein sequence ID" value="RFP61088.1"/>
    <property type="molecule type" value="Genomic_DNA"/>
</dbReference>
<dbReference type="NCBIfam" id="TIGR02211">
    <property type="entry name" value="LolD_lipo_ex"/>
    <property type="match status" value="1"/>
</dbReference>
<dbReference type="GO" id="GO:0089705">
    <property type="term" value="P:protein localization to outer membrane"/>
    <property type="evidence" value="ECO:0007669"/>
    <property type="project" value="TreeGrafter"/>
</dbReference>
<protein>
    <recommendedName>
        <fullName evidence="8">Lipoprotein-releasing system ATP-binding protein LolD</fullName>
        <ecNumber evidence="8">7.6.2.-</ecNumber>
    </recommendedName>
</protein>
<dbReference type="Pfam" id="PF00005">
    <property type="entry name" value="ABC_tran"/>
    <property type="match status" value="1"/>
</dbReference>
<dbReference type="AlphaFoldDB" id="A0A372DNE6"/>
<keyword evidence="2 8" id="KW-1003">Cell membrane</keyword>
<comment type="function">
    <text evidence="8">Part of the ABC transporter complex LolCDE involved in the translocation of mature outer membrane-directed lipoproteins, from the inner membrane to the periplasmic chaperone, LolA. Responsible for the formation of the LolA-lipoprotein complex in an ATP-dependent manner.</text>
</comment>
<dbReference type="InterPro" id="IPR017871">
    <property type="entry name" value="ABC_transporter-like_CS"/>
</dbReference>
<keyword evidence="10" id="KW-0449">Lipoprotein</keyword>
<dbReference type="PROSITE" id="PS00211">
    <property type="entry name" value="ABC_TRANSPORTER_1"/>
    <property type="match status" value="1"/>
</dbReference>
<keyword evidence="5 8" id="KW-0067">ATP-binding</keyword>
<comment type="caution">
    <text evidence="10">The sequence shown here is derived from an EMBL/GenBank/DDBJ whole genome shotgun (WGS) entry which is preliminary data.</text>
</comment>
<dbReference type="FunFam" id="3.40.50.300:FF:000230">
    <property type="entry name" value="Lipoprotein-releasing system ATP-binding protein LolD"/>
    <property type="match status" value="1"/>
</dbReference>
<keyword evidence="11" id="KW-1185">Reference proteome</keyword>
<keyword evidence="1 8" id="KW-0813">Transport</keyword>
<evidence type="ECO:0000256" key="7">
    <source>
        <dbReference type="ARBA" id="ARBA00023136"/>
    </source>
</evidence>
<dbReference type="GO" id="GO:0022857">
    <property type="term" value="F:transmembrane transporter activity"/>
    <property type="evidence" value="ECO:0007669"/>
    <property type="project" value="TreeGrafter"/>
</dbReference>
<organism evidence="10 11">
    <name type="scientific">Cognatiluteimonas weifangensis</name>
    <dbReference type="NCBI Taxonomy" id="2303539"/>
    <lineage>
        <taxon>Bacteria</taxon>
        <taxon>Pseudomonadati</taxon>
        <taxon>Pseudomonadota</taxon>
        <taxon>Gammaproteobacteria</taxon>
        <taxon>Lysobacterales</taxon>
        <taxon>Lysobacteraceae</taxon>
        <taxon>Cognatiluteimonas</taxon>
    </lineage>
</organism>
<evidence type="ECO:0000256" key="2">
    <source>
        <dbReference type="ARBA" id="ARBA00022475"/>
    </source>
</evidence>